<keyword evidence="2" id="KW-1185">Reference proteome</keyword>
<dbReference type="Proteomes" id="UP000327157">
    <property type="component" value="Chromosome 5"/>
</dbReference>
<dbReference type="EMBL" id="SMOL01000004">
    <property type="protein sequence ID" value="KAB2635845.1"/>
    <property type="molecule type" value="Genomic_DNA"/>
</dbReference>
<reference evidence="1 2" key="1">
    <citation type="submission" date="2019-09" db="EMBL/GenBank/DDBJ databases">
        <authorList>
            <person name="Ou C."/>
        </authorList>
    </citation>
    <scope>NUCLEOTIDE SEQUENCE [LARGE SCALE GENOMIC DNA]</scope>
    <source>
        <strain evidence="1">S2</strain>
        <tissue evidence="1">Leaf</tissue>
    </source>
</reference>
<protein>
    <submittedName>
        <fullName evidence="1">Uncharacterized protein</fullName>
    </submittedName>
</protein>
<accession>A0A5N5I6N5</accession>
<reference evidence="2" key="2">
    <citation type="submission" date="2019-10" db="EMBL/GenBank/DDBJ databases">
        <title>A de novo genome assembly of a pear dwarfing rootstock.</title>
        <authorList>
            <person name="Wang F."/>
            <person name="Wang J."/>
            <person name="Li S."/>
            <person name="Zhang Y."/>
            <person name="Fang M."/>
            <person name="Ma L."/>
            <person name="Zhao Y."/>
            <person name="Jiang S."/>
        </authorList>
    </citation>
    <scope>NUCLEOTIDE SEQUENCE [LARGE SCALE GENOMIC DNA]</scope>
</reference>
<dbReference type="AlphaFoldDB" id="A0A5N5I6N5"/>
<evidence type="ECO:0000313" key="1">
    <source>
        <dbReference type="EMBL" id="KAB2635845.1"/>
    </source>
</evidence>
<organism evidence="1 2">
    <name type="scientific">Pyrus ussuriensis x Pyrus communis</name>
    <dbReference type="NCBI Taxonomy" id="2448454"/>
    <lineage>
        <taxon>Eukaryota</taxon>
        <taxon>Viridiplantae</taxon>
        <taxon>Streptophyta</taxon>
        <taxon>Embryophyta</taxon>
        <taxon>Tracheophyta</taxon>
        <taxon>Spermatophyta</taxon>
        <taxon>Magnoliopsida</taxon>
        <taxon>eudicotyledons</taxon>
        <taxon>Gunneridae</taxon>
        <taxon>Pentapetalae</taxon>
        <taxon>rosids</taxon>
        <taxon>fabids</taxon>
        <taxon>Rosales</taxon>
        <taxon>Rosaceae</taxon>
        <taxon>Amygdaloideae</taxon>
        <taxon>Maleae</taxon>
        <taxon>Pyrus</taxon>
    </lineage>
</organism>
<gene>
    <name evidence="1" type="ORF">D8674_026379</name>
</gene>
<proteinExistence type="predicted"/>
<reference evidence="1 2" key="3">
    <citation type="submission" date="2019-11" db="EMBL/GenBank/DDBJ databases">
        <title>A de novo genome assembly of a pear dwarfing rootstock.</title>
        <authorList>
            <person name="Wang F."/>
            <person name="Wang J."/>
            <person name="Li S."/>
            <person name="Zhang Y."/>
            <person name="Fang M."/>
            <person name="Ma L."/>
            <person name="Zhao Y."/>
            <person name="Jiang S."/>
        </authorList>
    </citation>
    <scope>NUCLEOTIDE SEQUENCE [LARGE SCALE GENOMIC DNA]</scope>
    <source>
        <strain evidence="1">S2</strain>
        <tissue evidence="1">Leaf</tissue>
    </source>
</reference>
<evidence type="ECO:0000313" key="2">
    <source>
        <dbReference type="Proteomes" id="UP000327157"/>
    </source>
</evidence>
<name>A0A5N5I6N5_9ROSA</name>
<comment type="caution">
    <text evidence="1">The sequence shown here is derived from an EMBL/GenBank/DDBJ whole genome shotgun (WGS) entry which is preliminary data.</text>
</comment>
<sequence length="83" mass="9488">MVHRCYRHHVPNNFPVPHIHMERVISLLVPNTLDLNHPDSPTCRVFDQPFDMGFTLSCVWTLLPLGSFHVGNLCWAYTSSLTG</sequence>